<evidence type="ECO:0000313" key="3">
    <source>
        <dbReference type="Proteomes" id="UP000231693"/>
    </source>
</evidence>
<name>A0A2M9CC11_9CELL</name>
<feature type="compositionally biased region" description="Low complexity" evidence="1">
    <location>
        <begin position="48"/>
        <end position="119"/>
    </location>
</feature>
<organism evidence="2 3">
    <name type="scientific">Sediminihabitans luteus</name>
    <dbReference type="NCBI Taxonomy" id="1138585"/>
    <lineage>
        <taxon>Bacteria</taxon>
        <taxon>Bacillati</taxon>
        <taxon>Actinomycetota</taxon>
        <taxon>Actinomycetes</taxon>
        <taxon>Micrococcales</taxon>
        <taxon>Cellulomonadaceae</taxon>
        <taxon>Sediminihabitans</taxon>
    </lineage>
</organism>
<comment type="caution">
    <text evidence="2">The sequence shown here is derived from an EMBL/GenBank/DDBJ whole genome shotgun (WGS) entry which is preliminary data.</text>
</comment>
<evidence type="ECO:0000313" key="2">
    <source>
        <dbReference type="EMBL" id="PJJ68585.1"/>
    </source>
</evidence>
<reference evidence="2 3" key="1">
    <citation type="submission" date="2017-11" db="EMBL/GenBank/DDBJ databases">
        <title>Genomic Encyclopedia of Archaeal and Bacterial Type Strains, Phase II (KMG-II): From Individual Species to Whole Genera.</title>
        <authorList>
            <person name="Goeker M."/>
        </authorList>
    </citation>
    <scope>NUCLEOTIDE SEQUENCE [LARGE SCALE GENOMIC DNA]</scope>
    <source>
        <strain evidence="2 3">DSM 25478</strain>
    </source>
</reference>
<gene>
    <name evidence="2" type="ORF">CLV28_3001</name>
</gene>
<sequence>MTPAPTHAPAWATPGATRTDLPFLRHRARPRPEPTPEPEPTIERGAVASAPASPLSLDGPAGLDLASPSAPAAPLSLDAPGGLDLAPPDAVASRPSAPASPSAPAAPLSLDGPGAPLSLDGPGAPLSLDGPGAPLSLDGPAALDLSRPDATPAAPFATVTPPPAERNLVHHAAPDSVRNVAVGGGGAPATRHRALPPLLRGFPGVRGAERRVLTPDAPVVMLDRVQSGVGPLRVALASSTPMGMAVAYELDGHEGLLRGPVGGYAPSHHRPVVSLSGTTLDVDLGHVRGLSRFLVMLRAVTFDGTLVVTTLGGARIEVPLAHDGDPGEDLVALSGYVVRGALTLRAEMDVQDDGLRGATAAYGYDEITWRDRDTPVR</sequence>
<dbReference type="Proteomes" id="UP000231693">
    <property type="component" value="Unassembled WGS sequence"/>
</dbReference>
<feature type="compositionally biased region" description="Low complexity" evidence="1">
    <location>
        <begin position="1"/>
        <end position="17"/>
    </location>
</feature>
<dbReference type="OrthoDB" id="3296425at2"/>
<dbReference type="EMBL" id="PGFE01000007">
    <property type="protein sequence ID" value="PJJ68585.1"/>
    <property type="molecule type" value="Genomic_DNA"/>
</dbReference>
<keyword evidence="3" id="KW-1185">Reference proteome</keyword>
<accession>A0A2M9CC11</accession>
<evidence type="ECO:0000256" key="1">
    <source>
        <dbReference type="SAM" id="MobiDB-lite"/>
    </source>
</evidence>
<dbReference type="AlphaFoldDB" id="A0A2M9CC11"/>
<dbReference type="RefSeq" id="WP_100424144.1">
    <property type="nucleotide sequence ID" value="NZ_BOOX01000011.1"/>
</dbReference>
<feature type="region of interest" description="Disordered" evidence="1">
    <location>
        <begin position="1"/>
        <end position="158"/>
    </location>
</feature>
<protein>
    <submittedName>
        <fullName evidence="2">Uncharacterized protein</fullName>
    </submittedName>
</protein>
<proteinExistence type="predicted"/>